<dbReference type="Pfam" id="PF13354">
    <property type="entry name" value="Beta-lactamase2"/>
    <property type="match status" value="1"/>
</dbReference>
<accession>K1U1B8</accession>
<dbReference type="PANTHER" id="PTHR35333:SF3">
    <property type="entry name" value="BETA-LACTAMASE-TYPE TRANSPEPTIDASE FOLD CONTAINING PROTEIN"/>
    <property type="match status" value="1"/>
</dbReference>
<sequence>KKVIKDKKAEIGIAVILDAQDTVTVNNDDRYPLMSVFKFHQALAVADYLNRNGLTPDTEIFIPEEELVPDTYSPLRDEFPEGEISLSVSRLLEYSLQLSDNNACDILFEHTGGPAATDRYVRSLGLCNFAIAATEQQMHDDPQTCYENWSTPLEAAALLELLVTEQI</sequence>
<evidence type="ECO:0000259" key="1">
    <source>
        <dbReference type="Pfam" id="PF13354"/>
    </source>
</evidence>
<dbReference type="GO" id="GO:0046677">
    <property type="term" value="P:response to antibiotic"/>
    <property type="evidence" value="ECO:0007669"/>
    <property type="project" value="InterPro"/>
</dbReference>
<proteinExistence type="predicted"/>
<dbReference type="SUPFAM" id="SSF56601">
    <property type="entry name" value="beta-lactamase/transpeptidase-like"/>
    <property type="match status" value="1"/>
</dbReference>
<organism evidence="2">
    <name type="scientific">human gut metagenome</name>
    <dbReference type="NCBI Taxonomy" id="408170"/>
    <lineage>
        <taxon>unclassified sequences</taxon>
        <taxon>metagenomes</taxon>
        <taxon>organismal metagenomes</taxon>
    </lineage>
</organism>
<feature type="non-terminal residue" evidence="2">
    <location>
        <position position="167"/>
    </location>
</feature>
<dbReference type="GO" id="GO:0008800">
    <property type="term" value="F:beta-lactamase activity"/>
    <property type="evidence" value="ECO:0007669"/>
    <property type="project" value="InterPro"/>
</dbReference>
<feature type="non-terminal residue" evidence="2">
    <location>
        <position position="1"/>
    </location>
</feature>
<dbReference type="GO" id="GO:0030655">
    <property type="term" value="P:beta-lactam antibiotic catabolic process"/>
    <property type="evidence" value="ECO:0007669"/>
    <property type="project" value="InterPro"/>
</dbReference>
<evidence type="ECO:0000313" key="2">
    <source>
        <dbReference type="EMBL" id="EKC76033.1"/>
    </source>
</evidence>
<dbReference type="Gene3D" id="3.40.710.10">
    <property type="entry name" value="DD-peptidase/beta-lactamase superfamily"/>
    <property type="match status" value="1"/>
</dbReference>
<reference evidence="2" key="1">
    <citation type="journal article" date="2013" name="Environ. Microbiol.">
        <title>Microbiota from the distal guts of lean and obese adolescents exhibit partial functional redundancy besides clear differences in community structure.</title>
        <authorList>
            <person name="Ferrer M."/>
            <person name="Ruiz A."/>
            <person name="Lanza F."/>
            <person name="Haange S.B."/>
            <person name="Oberbach A."/>
            <person name="Till H."/>
            <person name="Bargiela R."/>
            <person name="Campoy C."/>
            <person name="Segura M.T."/>
            <person name="Richter M."/>
            <person name="von Bergen M."/>
            <person name="Seifert J."/>
            <person name="Suarez A."/>
        </authorList>
    </citation>
    <scope>NUCLEOTIDE SEQUENCE</scope>
</reference>
<protein>
    <submittedName>
        <fullName evidence="2">CfxA2-like beta-lactamase</fullName>
    </submittedName>
</protein>
<dbReference type="InterPro" id="IPR045155">
    <property type="entry name" value="Beta-lactam_cat"/>
</dbReference>
<feature type="domain" description="Beta-lactamase class A catalytic" evidence="1">
    <location>
        <begin position="17"/>
        <end position="166"/>
    </location>
</feature>
<name>K1U1B8_9ZZZZ</name>
<dbReference type="AlphaFoldDB" id="K1U1B8"/>
<dbReference type="PANTHER" id="PTHR35333">
    <property type="entry name" value="BETA-LACTAMASE"/>
    <property type="match status" value="1"/>
</dbReference>
<gene>
    <name evidence="2" type="ORF">LEA_04896</name>
</gene>
<dbReference type="InterPro" id="IPR012338">
    <property type="entry name" value="Beta-lactam/transpept-like"/>
</dbReference>
<dbReference type="EMBL" id="AJWY01003206">
    <property type="protein sequence ID" value="EKC76033.1"/>
    <property type="molecule type" value="Genomic_DNA"/>
</dbReference>
<dbReference type="InterPro" id="IPR000871">
    <property type="entry name" value="Beta-lactam_class-A"/>
</dbReference>
<comment type="caution">
    <text evidence="2">The sequence shown here is derived from an EMBL/GenBank/DDBJ whole genome shotgun (WGS) entry which is preliminary data.</text>
</comment>